<organism evidence="1">
    <name type="scientific">Prunus dulcis</name>
    <name type="common">Almond</name>
    <name type="synonym">Amygdalus dulcis</name>
    <dbReference type="NCBI Taxonomy" id="3755"/>
    <lineage>
        <taxon>Eukaryota</taxon>
        <taxon>Viridiplantae</taxon>
        <taxon>Streptophyta</taxon>
        <taxon>Embryophyta</taxon>
        <taxon>Tracheophyta</taxon>
        <taxon>Spermatophyta</taxon>
        <taxon>Magnoliopsida</taxon>
        <taxon>eudicotyledons</taxon>
        <taxon>Gunneridae</taxon>
        <taxon>Pentapetalae</taxon>
        <taxon>rosids</taxon>
        <taxon>fabids</taxon>
        <taxon>Rosales</taxon>
        <taxon>Rosaceae</taxon>
        <taxon>Amygdaloideae</taxon>
        <taxon>Amygdaleae</taxon>
        <taxon>Prunus</taxon>
    </lineage>
</organism>
<name>A0A5H2XFI5_PRUDU</name>
<evidence type="ECO:0000313" key="1">
    <source>
        <dbReference type="EMBL" id="BBN67273.1"/>
    </source>
</evidence>
<accession>A0A5H2XFI5</accession>
<gene>
    <name evidence="1" type="ORF">Prudu_29S000100</name>
</gene>
<sequence>MPRINNSPRPDLGRTPPSRLISCQQCTGVPVPFRQSGLTDELRVISSITYKRETRDSYMDFVEGAPSSTVDIPEFLKSFPKLSTSDSSANLDSLPNGAKVVATESLATKPSSSPYTLADMLKRSDVASRWEDGRVVNEYRRIIRDIIEVLFQLELKDIRSGYLNDDDIVIIHGRPKIPYFANPCIETKLSSYRQEFKSLVSRMLGENAAIVELVHFYCTIDNLGMTFNDLWYHPLLQSSNERYFFPLDAWLHLQYERRLTWRNMYQNVANNDIDINTIVGKSNYKAFKSVLLKKNQKGRYILENVNKNVDKDNERISTKHEVEEELTSLFPTRLIDLYEFLYYMGISMDSLGLRRSM</sequence>
<dbReference type="AlphaFoldDB" id="A0A5H2XFI5"/>
<protein>
    <submittedName>
        <fullName evidence="1">Uncharacterized protein</fullName>
    </submittedName>
</protein>
<dbReference type="EMBL" id="AP020366">
    <property type="protein sequence ID" value="BBN67273.1"/>
    <property type="molecule type" value="Genomic_DNA"/>
</dbReference>
<proteinExistence type="predicted"/>
<reference evidence="1" key="1">
    <citation type="journal article" date="2019" name="Science">
        <title>Mutation of a bHLH transcription factor allowed almond domestication.</title>
        <authorList>
            <person name="Sanchez-Perez R."/>
            <person name="Pavan S."/>
            <person name="Mazzeo R."/>
            <person name="Moldovan C."/>
            <person name="Aiese Cigliano R."/>
            <person name="Del Cueto J."/>
            <person name="Ricciardi F."/>
            <person name="Lotti C."/>
            <person name="Ricciardi L."/>
            <person name="Dicenta F."/>
            <person name="Lopez-Marques R.L."/>
            <person name="Lindberg Moller B."/>
        </authorList>
    </citation>
    <scope>NUCLEOTIDE SEQUENCE</scope>
</reference>